<proteinExistence type="predicted"/>
<evidence type="ECO:0000256" key="1">
    <source>
        <dbReference type="SAM" id="SignalP"/>
    </source>
</evidence>
<dbReference type="STRING" id="709015.GCA_000472485_01195"/>
<name>A0A1X9YQ72_9BACT</name>
<dbReference type="PROSITE" id="PS51257">
    <property type="entry name" value="PROKAR_LIPOPROTEIN"/>
    <property type="match status" value="1"/>
</dbReference>
<evidence type="ECO:0000313" key="2">
    <source>
        <dbReference type="EMBL" id="ARS35025.1"/>
    </source>
</evidence>
<dbReference type="EMBL" id="CP021235">
    <property type="protein sequence ID" value="ARS35025.1"/>
    <property type="molecule type" value="Genomic_DNA"/>
</dbReference>
<evidence type="ECO:0000313" key="3">
    <source>
        <dbReference type="Proteomes" id="UP000266292"/>
    </source>
</evidence>
<dbReference type="OrthoDB" id="852863at2"/>
<dbReference type="InterPro" id="IPR013783">
    <property type="entry name" value="Ig-like_fold"/>
</dbReference>
<keyword evidence="3" id="KW-1185">Reference proteome</keyword>
<accession>A0A1X9YQ72</accession>
<organism evidence="2 3">
    <name type="scientific">Pontibacter actiniarum</name>
    <dbReference type="NCBI Taxonomy" id="323450"/>
    <lineage>
        <taxon>Bacteria</taxon>
        <taxon>Pseudomonadati</taxon>
        <taxon>Bacteroidota</taxon>
        <taxon>Cytophagia</taxon>
        <taxon>Cytophagales</taxon>
        <taxon>Hymenobacteraceae</taxon>
        <taxon>Pontibacter</taxon>
    </lineage>
</organism>
<dbReference type="Gene3D" id="2.60.40.10">
    <property type="entry name" value="Immunoglobulins"/>
    <property type="match status" value="1"/>
</dbReference>
<dbReference type="Proteomes" id="UP000266292">
    <property type="component" value="Chromosome"/>
</dbReference>
<dbReference type="KEGG" id="pact:CA264_05975"/>
<feature type="chain" id="PRO_5010986387" description="DUF4625 domain-containing protein" evidence="1">
    <location>
        <begin position="19"/>
        <end position="137"/>
    </location>
</feature>
<dbReference type="RefSeq" id="WP_084196166.1">
    <property type="nucleotide sequence ID" value="NZ_CP021235.1"/>
</dbReference>
<gene>
    <name evidence="2" type="ORF">CA264_05975</name>
</gene>
<dbReference type="AlphaFoldDB" id="A0A1X9YQ72"/>
<keyword evidence="1" id="KW-0732">Signal</keyword>
<feature type="signal peptide" evidence="1">
    <location>
        <begin position="1"/>
        <end position="18"/>
    </location>
</feature>
<protein>
    <recommendedName>
        <fullName evidence="4">DUF4625 domain-containing protein</fullName>
    </recommendedName>
</protein>
<dbReference type="Pfam" id="PF15418">
    <property type="entry name" value="DUF4625"/>
    <property type="match status" value="1"/>
</dbReference>
<dbReference type="InterPro" id="IPR027829">
    <property type="entry name" value="DUF4625"/>
</dbReference>
<reference evidence="3" key="1">
    <citation type="submission" date="2017-05" db="EMBL/GenBank/DDBJ databases">
        <authorList>
            <person name="Ray J."/>
            <person name="Price M."/>
            <person name="Deutschbauer A."/>
        </authorList>
    </citation>
    <scope>NUCLEOTIDE SEQUENCE [LARGE SCALE GENOMIC DNA]</scope>
    <source>
        <strain evidence="3">DSM 19842</strain>
    </source>
</reference>
<evidence type="ECO:0008006" key="4">
    <source>
        <dbReference type="Google" id="ProtNLM"/>
    </source>
</evidence>
<sequence length="137" mass="15168">MKKLNWLFLLLFSFAFIACDDDDDDVDLDATAPTITVISPVANTTYAPGDVVPVRADIEDNLGLDEVRVVLMRPDGTETVLNDDSIRDFLNDNTEAEVDFDVNLDANQPVGAYMLRFEAVDEQDNTAQETVTFSVAM</sequence>